<dbReference type="GO" id="GO:0042597">
    <property type="term" value="C:periplasmic space"/>
    <property type="evidence" value="ECO:0007669"/>
    <property type="project" value="UniProtKB-SubCell"/>
</dbReference>
<evidence type="ECO:0000256" key="3">
    <source>
        <dbReference type="ARBA" id="ARBA00022729"/>
    </source>
</evidence>
<evidence type="ECO:0000256" key="1">
    <source>
        <dbReference type="ARBA" id="ARBA00004418"/>
    </source>
</evidence>
<dbReference type="InterPro" id="IPR043147">
    <property type="entry name" value="Penicillin_amidase_A-knob"/>
</dbReference>
<dbReference type="PANTHER" id="PTHR34218">
    <property type="entry name" value="PEPTIDASE S45 PENICILLIN AMIDASE"/>
    <property type="match status" value="1"/>
</dbReference>
<dbReference type="Proteomes" id="UP000315235">
    <property type="component" value="Unassembled WGS sequence"/>
</dbReference>
<dbReference type="Gene3D" id="3.60.20.10">
    <property type="entry name" value="Glutamine Phosphoribosylpyrophosphate, subunit 1, domain 1"/>
    <property type="match status" value="1"/>
</dbReference>
<dbReference type="Pfam" id="PF01804">
    <property type="entry name" value="Penicil_amidase"/>
    <property type="match status" value="1"/>
</dbReference>
<keyword evidence="4" id="KW-0574">Periplasm</keyword>
<comment type="similarity">
    <text evidence="2">Belongs to the peptidase S45 family.</text>
</comment>
<evidence type="ECO:0000313" key="8">
    <source>
        <dbReference type="Proteomes" id="UP000315235"/>
    </source>
</evidence>
<evidence type="ECO:0000256" key="4">
    <source>
        <dbReference type="ARBA" id="ARBA00022764"/>
    </source>
</evidence>
<dbReference type="InterPro" id="IPR023343">
    <property type="entry name" value="Penicillin_amidase_dom1"/>
</dbReference>
<dbReference type="InterPro" id="IPR002692">
    <property type="entry name" value="S45"/>
</dbReference>
<organism evidence="7 8">
    <name type="scientific">Pseudomonas mangiferae</name>
    <dbReference type="NCBI Taxonomy" id="2593654"/>
    <lineage>
        <taxon>Bacteria</taxon>
        <taxon>Pseudomonadati</taxon>
        <taxon>Pseudomonadota</taxon>
        <taxon>Gammaproteobacteria</taxon>
        <taxon>Pseudomonadales</taxon>
        <taxon>Pseudomonadaceae</taxon>
        <taxon>Pseudomonas</taxon>
    </lineage>
</organism>
<dbReference type="SUPFAM" id="SSF56235">
    <property type="entry name" value="N-terminal nucleophile aminohydrolases (Ntn hydrolases)"/>
    <property type="match status" value="1"/>
</dbReference>
<dbReference type="GO" id="GO:0016811">
    <property type="term" value="F:hydrolase activity, acting on carbon-nitrogen (but not peptide) bonds, in linear amides"/>
    <property type="evidence" value="ECO:0007669"/>
    <property type="project" value="InterPro"/>
</dbReference>
<dbReference type="Gene3D" id="1.10.1400.10">
    <property type="match status" value="1"/>
</dbReference>
<evidence type="ECO:0000256" key="6">
    <source>
        <dbReference type="ARBA" id="ARBA00023145"/>
    </source>
</evidence>
<evidence type="ECO:0000256" key="5">
    <source>
        <dbReference type="ARBA" id="ARBA00022801"/>
    </source>
</evidence>
<evidence type="ECO:0000313" key="7">
    <source>
        <dbReference type="EMBL" id="TRX75035.1"/>
    </source>
</evidence>
<comment type="caution">
    <text evidence="7">The sequence shown here is derived from an EMBL/GenBank/DDBJ whole genome shotgun (WGS) entry which is preliminary data.</text>
</comment>
<dbReference type="PANTHER" id="PTHR34218:SF3">
    <property type="entry name" value="ACYL-HOMOSERINE LACTONE ACYLASE PVDQ"/>
    <property type="match status" value="1"/>
</dbReference>
<keyword evidence="8" id="KW-1185">Reference proteome</keyword>
<dbReference type="CDD" id="cd01936">
    <property type="entry name" value="Ntn_CA"/>
    <property type="match status" value="1"/>
</dbReference>
<dbReference type="OrthoDB" id="9760084at2"/>
<dbReference type="AlphaFoldDB" id="A0A553GZU9"/>
<keyword evidence="3" id="KW-0732">Signal</keyword>
<dbReference type="EMBL" id="VJOY01000006">
    <property type="protein sequence ID" value="TRX75035.1"/>
    <property type="molecule type" value="Genomic_DNA"/>
</dbReference>
<dbReference type="InterPro" id="IPR029055">
    <property type="entry name" value="Ntn_hydrolases_N"/>
</dbReference>
<sequence>MALLGLAGAGAAEVSTQIRWTAYGVPHIKAADERGLGYGIGYAYAKDNLCLLADEIVTARGERARFFGREGQSSAEVDNVTSDLFFRWLNEAPALDRFLNAQREPVRHLLQGYVQGYNRYLRDTAFAQQPLACRGQPWLQPLTERDLASLTRRLLVEGGIGRFAQALVAAAPPGASVPVAARDARGFDVAARAWQDYPLQRGSNALAVGKQRSANGHGLLLANPHFPWSGALRFYQMHLTIPGQLDVMGAALPGLPVVNIGFNQHLAWTHTVDTSAHFTLHRLALDPADPTRYRVDDQTLALEKRTVSIDVREADGTLTRVDHDLYLSRFGPVVKWPGMLEWEAGQAYALQDVNLDNDRVLQQWLDMDRATSLAEFRGAIQRERGIPWVNTLAVDQQGEALYMNASVVPDVSPDALATCMDKALAGQGLPVLDGSRSACDWVRTDGTPQPGIVPAERMPQLQRQDFLQNSNDSAWMTNPAQPLEGYSPLVSREGTALGLRARFALQRLRTQGDAALDGAFLRSLVDDNRVYLAELLGDDLNRLCDTARQAAARPACEAITRWSRRADPASSVGWLYFQAFAERFLALDNAWRVPFDAANPLDTPRGIALDAPAIVRELTAALVQVGRELAGSPALSQAQRGALQVAMKGNRRIPMPGGAGELGVYNAIQSRPVDGGQWAVVGGSSYIQLVSFDEQGPQAQGLLTFSQSSDPASPHFLDQTDAFAQSLWHPLPFTEAQILADPAYRSLSLRETVPASP</sequence>
<name>A0A553GZU9_9PSED</name>
<dbReference type="Gene3D" id="1.10.439.10">
    <property type="entry name" value="Penicillin Amidohydrolase, domain 1"/>
    <property type="match status" value="1"/>
</dbReference>
<accession>A0A553GZU9</accession>
<evidence type="ECO:0000256" key="2">
    <source>
        <dbReference type="ARBA" id="ARBA00006586"/>
    </source>
</evidence>
<dbReference type="InterPro" id="IPR043146">
    <property type="entry name" value="Penicillin_amidase_N_B-knob"/>
</dbReference>
<keyword evidence="6" id="KW-0865">Zymogen</keyword>
<proteinExistence type="inferred from homology"/>
<dbReference type="Gene3D" id="2.30.120.10">
    <property type="match status" value="1"/>
</dbReference>
<gene>
    <name evidence="7" type="ORF">FM069_10825</name>
</gene>
<dbReference type="RefSeq" id="WP_143488335.1">
    <property type="nucleotide sequence ID" value="NZ_VJOY01000006.1"/>
</dbReference>
<comment type="subcellular location">
    <subcellularLocation>
        <location evidence="1">Periplasm</location>
    </subcellularLocation>
</comment>
<protein>
    <submittedName>
        <fullName evidence="7">Acylase</fullName>
    </submittedName>
</protein>
<keyword evidence="5" id="KW-0378">Hydrolase</keyword>
<reference evidence="7 8" key="1">
    <citation type="submission" date="2019-07" db="EMBL/GenBank/DDBJ databases">
        <title>Pseudomonas mangiferae sp. nov., isolated from bark of mango tree in Thailand.</title>
        <authorList>
            <person name="Srisuk N."/>
            <person name="Anurat P."/>
        </authorList>
    </citation>
    <scope>NUCLEOTIDE SEQUENCE [LARGE SCALE GENOMIC DNA]</scope>
    <source>
        <strain evidence="7 8">DMKU_BBB3-04</strain>
    </source>
</reference>
<dbReference type="GO" id="GO:0017000">
    <property type="term" value="P:antibiotic biosynthetic process"/>
    <property type="evidence" value="ECO:0007669"/>
    <property type="project" value="InterPro"/>
</dbReference>